<protein>
    <submittedName>
        <fullName evidence="2">Uncharacterized protein</fullName>
    </submittedName>
</protein>
<keyword evidence="1" id="KW-0812">Transmembrane</keyword>
<evidence type="ECO:0000313" key="2">
    <source>
        <dbReference type="EMBL" id="MPC59992.1"/>
    </source>
</evidence>
<gene>
    <name evidence="2" type="ORF">E2C01_054026</name>
</gene>
<keyword evidence="1" id="KW-1133">Transmembrane helix</keyword>
<evidence type="ECO:0000313" key="3">
    <source>
        <dbReference type="Proteomes" id="UP000324222"/>
    </source>
</evidence>
<accession>A0A5B7GM14</accession>
<sequence length="113" mass="13065">MLRQWYVKEPAEPLRAHDTISVRQGGQADKVLGDRRVKDTRIPTPHHSGLRRVQEVVFGLSHCETHLHALTRHHINNKQHIFVTFLAVMMRGWWCMTLVAVLCTAAGEMTRYL</sequence>
<name>A0A5B7GM14_PORTR</name>
<keyword evidence="1" id="KW-0472">Membrane</keyword>
<evidence type="ECO:0000256" key="1">
    <source>
        <dbReference type="SAM" id="Phobius"/>
    </source>
</evidence>
<keyword evidence="3" id="KW-1185">Reference proteome</keyword>
<organism evidence="2 3">
    <name type="scientific">Portunus trituberculatus</name>
    <name type="common">Swimming crab</name>
    <name type="synonym">Neptunus trituberculatus</name>
    <dbReference type="NCBI Taxonomy" id="210409"/>
    <lineage>
        <taxon>Eukaryota</taxon>
        <taxon>Metazoa</taxon>
        <taxon>Ecdysozoa</taxon>
        <taxon>Arthropoda</taxon>
        <taxon>Crustacea</taxon>
        <taxon>Multicrustacea</taxon>
        <taxon>Malacostraca</taxon>
        <taxon>Eumalacostraca</taxon>
        <taxon>Eucarida</taxon>
        <taxon>Decapoda</taxon>
        <taxon>Pleocyemata</taxon>
        <taxon>Brachyura</taxon>
        <taxon>Eubrachyura</taxon>
        <taxon>Portunoidea</taxon>
        <taxon>Portunidae</taxon>
        <taxon>Portuninae</taxon>
        <taxon>Portunus</taxon>
    </lineage>
</organism>
<comment type="caution">
    <text evidence="2">The sequence shown here is derived from an EMBL/GenBank/DDBJ whole genome shotgun (WGS) entry which is preliminary data.</text>
</comment>
<proteinExistence type="predicted"/>
<dbReference type="Proteomes" id="UP000324222">
    <property type="component" value="Unassembled WGS sequence"/>
</dbReference>
<feature type="transmembrane region" description="Helical" evidence="1">
    <location>
        <begin position="81"/>
        <end position="107"/>
    </location>
</feature>
<dbReference type="AlphaFoldDB" id="A0A5B7GM14"/>
<reference evidence="2 3" key="1">
    <citation type="submission" date="2019-05" db="EMBL/GenBank/DDBJ databases">
        <title>Another draft genome of Portunus trituberculatus and its Hox gene families provides insights of decapod evolution.</title>
        <authorList>
            <person name="Jeong J.-H."/>
            <person name="Song I."/>
            <person name="Kim S."/>
            <person name="Choi T."/>
            <person name="Kim D."/>
            <person name="Ryu S."/>
            <person name="Kim W."/>
        </authorList>
    </citation>
    <scope>NUCLEOTIDE SEQUENCE [LARGE SCALE GENOMIC DNA]</scope>
    <source>
        <tissue evidence="2">Muscle</tissue>
    </source>
</reference>
<dbReference type="EMBL" id="VSRR010017061">
    <property type="protein sequence ID" value="MPC59992.1"/>
    <property type="molecule type" value="Genomic_DNA"/>
</dbReference>